<dbReference type="EMBL" id="PFKI01000196">
    <property type="protein sequence ID" value="PIY19226.1"/>
    <property type="molecule type" value="Genomic_DNA"/>
</dbReference>
<evidence type="ECO:0000313" key="2">
    <source>
        <dbReference type="Proteomes" id="UP000231028"/>
    </source>
</evidence>
<comment type="caution">
    <text evidence="1">The sequence shown here is derived from an EMBL/GenBank/DDBJ whole genome shotgun (WGS) entry which is preliminary data.</text>
</comment>
<dbReference type="Proteomes" id="UP000231028">
    <property type="component" value="Unassembled WGS sequence"/>
</dbReference>
<feature type="non-terminal residue" evidence="1">
    <location>
        <position position="178"/>
    </location>
</feature>
<proteinExistence type="predicted"/>
<dbReference type="AlphaFoldDB" id="A0A2M7P0Z9"/>
<evidence type="ECO:0000313" key="1">
    <source>
        <dbReference type="EMBL" id="PIY19226.1"/>
    </source>
</evidence>
<organism evidence="1 2">
    <name type="scientific">Candidatus Desantisbacteria bacterium CG_4_10_14_3_um_filter_40_18</name>
    <dbReference type="NCBI Taxonomy" id="1974544"/>
    <lineage>
        <taxon>Bacteria</taxon>
        <taxon>Candidatus Desantisiibacteriota</taxon>
    </lineage>
</organism>
<sequence>MENITSSKLNIWKLLNAHNILDYDQKQVPDSLRFRDVFFHVMDNKARNKAIYADMGNAMVMQSFPVLEHGLKLVPAAVNQTQLDTIDMAETIEPVPVAVNQARINTTDTAETIEPAPVVVTQARLDMSSTVEAIEPVSTAVNQVRMNTTDTAETIAPAPAVVTQARLDTINTVETIEP</sequence>
<gene>
    <name evidence="1" type="ORF">COZ13_06460</name>
</gene>
<reference evidence="2" key="1">
    <citation type="submission" date="2017-09" db="EMBL/GenBank/DDBJ databases">
        <title>Depth-based differentiation of microbial function through sediment-hosted aquifers and enrichment of novel symbionts in the deep terrestrial subsurface.</title>
        <authorList>
            <person name="Probst A.J."/>
            <person name="Ladd B."/>
            <person name="Jarett J.K."/>
            <person name="Geller-Mcgrath D.E."/>
            <person name="Sieber C.M.K."/>
            <person name="Emerson J.B."/>
            <person name="Anantharaman K."/>
            <person name="Thomas B.C."/>
            <person name="Malmstrom R."/>
            <person name="Stieglmeier M."/>
            <person name="Klingl A."/>
            <person name="Woyke T."/>
            <person name="Ryan C.M."/>
            <person name="Banfield J.F."/>
        </authorList>
    </citation>
    <scope>NUCLEOTIDE SEQUENCE [LARGE SCALE GENOMIC DNA]</scope>
</reference>
<accession>A0A2M7P0Z9</accession>
<protein>
    <submittedName>
        <fullName evidence="1">Uncharacterized protein</fullName>
    </submittedName>
</protein>
<name>A0A2M7P0Z9_9BACT</name>